<gene>
    <name evidence="2" type="ORF">ACFO1S_24705</name>
</gene>
<dbReference type="EMBL" id="JBHSED010000065">
    <property type="protein sequence ID" value="MFC4306624.1"/>
    <property type="molecule type" value="Genomic_DNA"/>
</dbReference>
<protein>
    <recommendedName>
        <fullName evidence="4">YtkA-like domain-containing protein</fullName>
    </recommendedName>
</protein>
<organism evidence="2 3">
    <name type="scientific">Cohnella boryungensis</name>
    <dbReference type="NCBI Taxonomy" id="768479"/>
    <lineage>
        <taxon>Bacteria</taxon>
        <taxon>Bacillati</taxon>
        <taxon>Bacillota</taxon>
        <taxon>Bacilli</taxon>
        <taxon>Bacillales</taxon>
        <taxon>Paenibacillaceae</taxon>
        <taxon>Cohnella</taxon>
    </lineage>
</organism>
<keyword evidence="1" id="KW-0472">Membrane</keyword>
<proteinExistence type="predicted"/>
<dbReference type="Proteomes" id="UP001595755">
    <property type="component" value="Unassembled WGS sequence"/>
</dbReference>
<keyword evidence="1" id="KW-0812">Transmembrane</keyword>
<evidence type="ECO:0008006" key="4">
    <source>
        <dbReference type="Google" id="ProtNLM"/>
    </source>
</evidence>
<comment type="caution">
    <text evidence="2">The sequence shown here is derived from an EMBL/GenBank/DDBJ whole genome shotgun (WGS) entry which is preliminary data.</text>
</comment>
<reference evidence="3" key="1">
    <citation type="journal article" date="2019" name="Int. J. Syst. Evol. Microbiol.">
        <title>The Global Catalogue of Microorganisms (GCM) 10K type strain sequencing project: providing services to taxonomists for standard genome sequencing and annotation.</title>
        <authorList>
            <consortium name="The Broad Institute Genomics Platform"/>
            <consortium name="The Broad Institute Genome Sequencing Center for Infectious Disease"/>
            <person name="Wu L."/>
            <person name="Ma J."/>
        </authorList>
    </citation>
    <scope>NUCLEOTIDE SEQUENCE [LARGE SCALE GENOMIC DNA]</scope>
    <source>
        <strain evidence="3">CGMCC 4.1641</strain>
    </source>
</reference>
<sequence length="158" mass="18254">MRKMIAGKNSFKLMLGAFILMIVILIVFNMINKNKALNFESISWHQMGERAHMSFRIHPGSPDQNFKLDVWLPTGEGKPSQVSVRLKELKETASEMVLPMTYLNGGADPYGFEGFDKYTYSAKETLFKMYGEWRVNIQITDADDQVFNYEKEILISKR</sequence>
<evidence type="ECO:0000313" key="2">
    <source>
        <dbReference type="EMBL" id="MFC4306624.1"/>
    </source>
</evidence>
<evidence type="ECO:0000256" key="1">
    <source>
        <dbReference type="SAM" id="Phobius"/>
    </source>
</evidence>
<dbReference type="RefSeq" id="WP_378127750.1">
    <property type="nucleotide sequence ID" value="NZ_JBHSED010000065.1"/>
</dbReference>
<keyword evidence="3" id="KW-1185">Reference proteome</keyword>
<accession>A0ABV8SJI4</accession>
<name>A0ABV8SJI4_9BACL</name>
<keyword evidence="1" id="KW-1133">Transmembrane helix</keyword>
<feature type="transmembrane region" description="Helical" evidence="1">
    <location>
        <begin position="12"/>
        <end position="31"/>
    </location>
</feature>
<evidence type="ECO:0000313" key="3">
    <source>
        <dbReference type="Proteomes" id="UP001595755"/>
    </source>
</evidence>